<keyword evidence="1" id="KW-0238">DNA-binding</keyword>
<proteinExistence type="predicted"/>
<evidence type="ECO:0000313" key="3">
    <source>
        <dbReference type="EMBL" id="MBB6165733.1"/>
    </source>
</evidence>
<dbReference type="Proteomes" id="UP000547879">
    <property type="component" value="Unassembled WGS sequence"/>
</dbReference>
<dbReference type="GO" id="GO:0005829">
    <property type="term" value="C:cytosol"/>
    <property type="evidence" value="ECO:0007669"/>
    <property type="project" value="TreeGrafter"/>
</dbReference>
<feature type="domain" description="HTH cro/C1-type" evidence="2">
    <location>
        <begin position="121"/>
        <end position="176"/>
    </location>
</feature>
<dbReference type="InterPro" id="IPR001387">
    <property type="entry name" value="Cro/C1-type_HTH"/>
</dbReference>
<dbReference type="PANTHER" id="PTHR46797">
    <property type="entry name" value="HTH-TYPE TRANSCRIPTIONAL REGULATOR"/>
    <property type="match status" value="1"/>
</dbReference>
<dbReference type="Pfam" id="PF01381">
    <property type="entry name" value="HTH_3"/>
    <property type="match status" value="1"/>
</dbReference>
<evidence type="ECO:0000313" key="4">
    <source>
        <dbReference type="Proteomes" id="UP000547879"/>
    </source>
</evidence>
<dbReference type="EMBL" id="JACHEG010000010">
    <property type="protein sequence ID" value="MBB6165733.1"/>
    <property type="molecule type" value="Genomic_DNA"/>
</dbReference>
<accession>A0A7X0D343</accession>
<organism evidence="3 4">
    <name type="scientific">Rhizobium wenxiniae</name>
    <dbReference type="NCBI Taxonomy" id="1737357"/>
    <lineage>
        <taxon>Bacteria</taxon>
        <taxon>Pseudomonadati</taxon>
        <taxon>Pseudomonadota</taxon>
        <taxon>Alphaproteobacteria</taxon>
        <taxon>Hyphomicrobiales</taxon>
        <taxon>Rhizobiaceae</taxon>
        <taxon>Rhizobium/Agrobacterium group</taxon>
        <taxon>Rhizobium</taxon>
    </lineage>
</organism>
<dbReference type="PROSITE" id="PS50943">
    <property type="entry name" value="HTH_CROC1"/>
    <property type="match status" value="1"/>
</dbReference>
<dbReference type="Gene3D" id="1.10.260.40">
    <property type="entry name" value="lambda repressor-like DNA-binding domains"/>
    <property type="match status" value="1"/>
</dbReference>
<gene>
    <name evidence="3" type="ORF">HNQ72_005581</name>
</gene>
<dbReference type="GO" id="GO:0003677">
    <property type="term" value="F:DNA binding"/>
    <property type="evidence" value="ECO:0007669"/>
    <property type="project" value="UniProtKB-KW"/>
</dbReference>
<dbReference type="CDD" id="cd00093">
    <property type="entry name" value="HTH_XRE"/>
    <property type="match status" value="1"/>
</dbReference>
<dbReference type="InterPro" id="IPR010982">
    <property type="entry name" value="Lambda_DNA-bd_dom_sf"/>
</dbReference>
<keyword evidence="4" id="KW-1185">Reference proteome</keyword>
<dbReference type="SMART" id="SM00530">
    <property type="entry name" value="HTH_XRE"/>
    <property type="match status" value="1"/>
</dbReference>
<dbReference type="SUPFAM" id="SSF47413">
    <property type="entry name" value="lambda repressor-like DNA-binding domains"/>
    <property type="match status" value="1"/>
</dbReference>
<dbReference type="PANTHER" id="PTHR46797:SF1">
    <property type="entry name" value="METHYLPHOSPHONATE SYNTHASE"/>
    <property type="match status" value="1"/>
</dbReference>
<protein>
    <submittedName>
        <fullName evidence="3">Transcriptional regulator with XRE-family HTH domain</fullName>
    </submittedName>
</protein>
<name>A0A7X0D343_9HYPH</name>
<dbReference type="AlphaFoldDB" id="A0A7X0D343"/>
<evidence type="ECO:0000256" key="1">
    <source>
        <dbReference type="ARBA" id="ARBA00023125"/>
    </source>
</evidence>
<sequence>MAVAVGDAAIAVVDAELGALVSAHLPPGSYGLLFRVVMAAGTLAAATFDVPAAGGGGNDVVGFGTLLRHDTLHSYASVRYIERNTVRLVNNIFVRYISNIANRFNHLRNSLTMPSTLGEKLKELRRQKKYSLDELARLSGASKSYLWELENRADRKPSAEKLIDIARVLDTTTDYLVDDNASFDDAQAKEVFFRKFNTLDDATKERVMDMIDVWSRKK</sequence>
<evidence type="ECO:0000259" key="2">
    <source>
        <dbReference type="PROSITE" id="PS50943"/>
    </source>
</evidence>
<comment type="caution">
    <text evidence="3">The sequence shown here is derived from an EMBL/GenBank/DDBJ whole genome shotgun (WGS) entry which is preliminary data.</text>
</comment>
<dbReference type="InterPro" id="IPR050807">
    <property type="entry name" value="TransReg_Diox_bact_type"/>
</dbReference>
<dbReference type="GO" id="GO:0003700">
    <property type="term" value="F:DNA-binding transcription factor activity"/>
    <property type="evidence" value="ECO:0007669"/>
    <property type="project" value="TreeGrafter"/>
</dbReference>
<reference evidence="3 4" key="1">
    <citation type="submission" date="2020-08" db="EMBL/GenBank/DDBJ databases">
        <title>Genomic Encyclopedia of Type Strains, Phase IV (KMG-IV): sequencing the most valuable type-strain genomes for metagenomic binning, comparative biology and taxonomic classification.</title>
        <authorList>
            <person name="Goeker M."/>
        </authorList>
    </citation>
    <scope>NUCLEOTIDE SEQUENCE [LARGE SCALE GENOMIC DNA]</scope>
    <source>
        <strain evidence="3 4">DSM 100734</strain>
    </source>
</reference>